<protein>
    <recommendedName>
        <fullName evidence="4">Lipoprotein</fullName>
    </recommendedName>
</protein>
<feature type="signal peptide" evidence="1">
    <location>
        <begin position="1"/>
        <end position="24"/>
    </location>
</feature>
<accession>A0ABP3FU82</accession>
<dbReference type="Gene3D" id="2.50.20.20">
    <property type="match status" value="1"/>
</dbReference>
<name>A0ABP3FU82_9ACTN</name>
<keyword evidence="3" id="KW-1185">Reference proteome</keyword>
<dbReference type="PROSITE" id="PS51257">
    <property type="entry name" value="PROKAR_LIPOPROTEIN"/>
    <property type="match status" value="1"/>
</dbReference>
<sequence length="236" mass="24911">MKTNTPRRASTVLAGLSILGAAVACGGAPKPRAHTTPTPAAEDITAKPGAEILTLARNALANASSVHLKGRMTTDDGVLTMNLQIGQGKSAGTMTMPVKRKRVALQIRSVQGKLYLRSPQLLRAMGGDLVARAVGDRWFSKQIKEFEPFTDLTKFSAFATADGEVTKGGTEVVNGHPALLLKEDGDRMFVATTGKPYPLQVSKATGDDHLDFLDYGVPFTVEVPANAVDADHGVSA</sequence>
<evidence type="ECO:0000313" key="2">
    <source>
        <dbReference type="EMBL" id="GAA0326148.1"/>
    </source>
</evidence>
<feature type="chain" id="PRO_5045674902" description="Lipoprotein" evidence="1">
    <location>
        <begin position="25"/>
        <end position="236"/>
    </location>
</feature>
<comment type="caution">
    <text evidence="2">The sequence shown here is derived from an EMBL/GenBank/DDBJ whole genome shotgun (WGS) entry which is preliminary data.</text>
</comment>
<proteinExistence type="predicted"/>
<dbReference type="Proteomes" id="UP001501822">
    <property type="component" value="Unassembled WGS sequence"/>
</dbReference>
<evidence type="ECO:0000256" key="1">
    <source>
        <dbReference type="SAM" id="SignalP"/>
    </source>
</evidence>
<gene>
    <name evidence="2" type="ORF">GCM10010151_15130</name>
</gene>
<dbReference type="RefSeq" id="WP_252800464.1">
    <property type="nucleotide sequence ID" value="NZ_BAAABM010000009.1"/>
</dbReference>
<reference evidence="3" key="1">
    <citation type="journal article" date="2019" name="Int. J. Syst. Evol. Microbiol.">
        <title>The Global Catalogue of Microorganisms (GCM) 10K type strain sequencing project: providing services to taxonomists for standard genome sequencing and annotation.</title>
        <authorList>
            <consortium name="The Broad Institute Genomics Platform"/>
            <consortium name="The Broad Institute Genome Sequencing Center for Infectious Disease"/>
            <person name="Wu L."/>
            <person name="Ma J."/>
        </authorList>
    </citation>
    <scope>NUCLEOTIDE SEQUENCE [LARGE SCALE GENOMIC DNA]</scope>
    <source>
        <strain evidence="3">JCM 3146</strain>
    </source>
</reference>
<keyword evidence="1" id="KW-0732">Signal</keyword>
<evidence type="ECO:0008006" key="4">
    <source>
        <dbReference type="Google" id="ProtNLM"/>
    </source>
</evidence>
<organism evidence="2 3">
    <name type="scientific">Actinoallomurus spadix</name>
    <dbReference type="NCBI Taxonomy" id="79912"/>
    <lineage>
        <taxon>Bacteria</taxon>
        <taxon>Bacillati</taxon>
        <taxon>Actinomycetota</taxon>
        <taxon>Actinomycetes</taxon>
        <taxon>Streptosporangiales</taxon>
        <taxon>Thermomonosporaceae</taxon>
        <taxon>Actinoallomurus</taxon>
    </lineage>
</organism>
<dbReference type="EMBL" id="BAAABM010000009">
    <property type="protein sequence ID" value="GAA0326148.1"/>
    <property type="molecule type" value="Genomic_DNA"/>
</dbReference>
<evidence type="ECO:0000313" key="3">
    <source>
        <dbReference type="Proteomes" id="UP001501822"/>
    </source>
</evidence>